<evidence type="ECO:0000313" key="2">
    <source>
        <dbReference type="Proteomes" id="UP000274327"/>
    </source>
</evidence>
<organism evidence="1 2">
    <name type="scientific">Brachybacterium paraconglomeratum</name>
    <dbReference type="NCBI Taxonomy" id="173362"/>
    <lineage>
        <taxon>Bacteria</taxon>
        <taxon>Bacillati</taxon>
        <taxon>Actinomycetota</taxon>
        <taxon>Actinomycetes</taxon>
        <taxon>Micrococcales</taxon>
        <taxon>Dermabacteraceae</taxon>
        <taxon>Brachybacterium</taxon>
    </lineage>
</organism>
<reference evidence="1 2" key="1">
    <citation type="submission" date="2018-07" db="EMBL/GenBank/DDBJ databases">
        <title>Brachybacteriurn paraconglorneratum KCTC 9916.</title>
        <authorList>
            <person name="Li Y."/>
        </authorList>
    </citation>
    <scope>NUCLEOTIDE SEQUENCE [LARGE SCALE GENOMIC DNA]</scope>
    <source>
        <strain evidence="1 2">KCTC 9916</strain>
    </source>
</reference>
<protein>
    <recommendedName>
        <fullName evidence="3">DUF4919 domain-containing protein</fullName>
    </recommendedName>
</protein>
<dbReference type="Proteomes" id="UP000274327">
    <property type="component" value="Unassembled WGS sequence"/>
</dbReference>
<dbReference type="AlphaFoldDB" id="A0A3R8QTZ1"/>
<name>A0A3R8QTZ1_9MICO</name>
<keyword evidence="2" id="KW-1185">Reference proteome</keyword>
<sequence>MSLNNLVEAYALDPTPEGLHDLQAGIMAAPRYDPLLSVSRAVVPLLRAGKHREIVDLIRSWMPGALLSPSAHGYLAKALTELGDAEAGRVEAKFSRLALDSIAASGDGSEDEPCSVLRIEDEYDILRASSQRPTAQRQVSDERGQFDVHTLEDGGEVWFRLLWLAPPAAAQQAETQDDPRS</sequence>
<proteinExistence type="predicted"/>
<dbReference type="EMBL" id="QOCI01000007">
    <property type="protein sequence ID" value="RRR18551.1"/>
    <property type="molecule type" value="Genomic_DNA"/>
</dbReference>
<comment type="caution">
    <text evidence="1">The sequence shown here is derived from an EMBL/GenBank/DDBJ whole genome shotgun (WGS) entry which is preliminary data.</text>
</comment>
<evidence type="ECO:0000313" key="1">
    <source>
        <dbReference type="EMBL" id="RRR18551.1"/>
    </source>
</evidence>
<evidence type="ECO:0008006" key="3">
    <source>
        <dbReference type="Google" id="ProtNLM"/>
    </source>
</evidence>
<dbReference type="RefSeq" id="WP_126987141.1">
    <property type="nucleotide sequence ID" value="NZ_JALXWX010000016.1"/>
</dbReference>
<gene>
    <name evidence="1" type="ORF">DS079_10165</name>
</gene>
<dbReference type="GeneID" id="78121385"/>
<accession>A0A3R8QTZ1</accession>